<protein>
    <recommendedName>
        <fullName evidence="2">BTB domain-containing protein</fullName>
    </recommendedName>
</protein>
<sequence>MCFFVVGQEEKVVPAHKVIMGASGSFPISLCNEDSIQILGVDYLILYALLQYIYTSRSQVNGTAMVHCGFYSEKGGLKLSEEDKSYMQTCKVVVSTCIFGGGDDLYQPIGMSQASLEKVCYVAFWDEITLTTQEADGKKINEDCMIGKWRIMLTTRLFPQARISIWVDFNSQFWRDPLGVLEALLWRTNSILAISEHGARSSVNDEVKAVVHKNKAAPEEVDRQMTQYFHYGFPDDKATRDSPPPDGVRGINCIMKDMYGGTVAYGSIQLSGVAPEGFYRVIVDEVIRDDLQLFMEGGTLVDMKSSLVSKTSTSGGSVESEIGMSGSEEEVRVDQFPDFPRRLVSYPPCSDAFKEFCKARASTGGRWGNCIDYAGRQFRGCTVVTGEECFYLLAGLAKEKRDRG</sequence>
<dbReference type="PROSITE" id="PS50097">
    <property type="entry name" value="BTB"/>
    <property type="match status" value="1"/>
</dbReference>
<dbReference type="Proteomes" id="UP000541444">
    <property type="component" value="Unassembled WGS sequence"/>
</dbReference>
<gene>
    <name evidence="3" type="ORF">GIB67_031680</name>
</gene>
<organism evidence="3 4">
    <name type="scientific">Kingdonia uniflora</name>
    <dbReference type="NCBI Taxonomy" id="39325"/>
    <lineage>
        <taxon>Eukaryota</taxon>
        <taxon>Viridiplantae</taxon>
        <taxon>Streptophyta</taxon>
        <taxon>Embryophyta</taxon>
        <taxon>Tracheophyta</taxon>
        <taxon>Spermatophyta</taxon>
        <taxon>Magnoliopsida</taxon>
        <taxon>Ranunculales</taxon>
        <taxon>Circaeasteraceae</taxon>
        <taxon>Kingdonia</taxon>
    </lineage>
</organism>
<dbReference type="InterPro" id="IPR006852">
    <property type="entry name" value="TOD1_MUCI70"/>
</dbReference>
<evidence type="ECO:0000256" key="1">
    <source>
        <dbReference type="ARBA" id="ARBA00004906"/>
    </source>
</evidence>
<dbReference type="EMBL" id="JACGCM010000724">
    <property type="protein sequence ID" value="KAF6167479.1"/>
    <property type="molecule type" value="Genomic_DNA"/>
</dbReference>
<dbReference type="OrthoDB" id="1929924at2759"/>
<evidence type="ECO:0000259" key="2">
    <source>
        <dbReference type="PROSITE" id="PS50097"/>
    </source>
</evidence>
<dbReference type="InterPro" id="IPR048354">
    <property type="entry name" value="TOD1_MUCI70_glycTrfase_dom"/>
</dbReference>
<dbReference type="PANTHER" id="PTHR12956:SF17">
    <property type="entry name" value="OS01G0749100 PROTEIN"/>
    <property type="match status" value="1"/>
</dbReference>
<keyword evidence="4" id="KW-1185">Reference proteome</keyword>
<evidence type="ECO:0000313" key="4">
    <source>
        <dbReference type="Proteomes" id="UP000541444"/>
    </source>
</evidence>
<dbReference type="InterPro" id="IPR000210">
    <property type="entry name" value="BTB/POZ_dom"/>
</dbReference>
<name>A0A7J7NJS2_9MAGN</name>
<proteinExistence type="predicted"/>
<dbReference type="PANTHER" id="PTHR12956">
    <property type="entry name" value="ALKALINE CERAMIDASE-RELATED"/>
    <property type="match status" value="1"/>
</dbReference>
<dbReference type="CDD" id="cd18186">
    <property type="entry name" value="BTB_POZ_ZBTB_KLHL-like"/>
    <property type="match status" value="1"/>
</dbReference>
<reference evidence="3 4" key="1">
    <citation type="journal article" date="2020" name="IScience">
        <title>Genome Sequencing of the Endangered Kingdonia uniflora (Circaeasteraceae, Ranunculales) Reveals Potential Mechanisms of Evolutionary Specialization.</title>
        <authorList>
            <person name="Sun Y."/>
            <person name="Deng T."/>
            <person name="Zhang A."/>
            <person name="Moore M.J."/>
            <person name="Landis J.B."/>
            <person name="Lin N."/>
            <person name="Zhang H."/>
            <person name="Zhang X."/>
            <person name="Huang J."/>
            <person name="Zhang X."/>
            <person name="Sun H."/>
            <person name="Wang H."/>
        </authorList>
    </citation>
    <scope>NUCLEOTIDE SEQUENCE [LARGE SCALE GENOMIC DNA]</scope>
    <source>
        <strain evidence="3">TB1705</strain>
        <tissue evidence="3">Leaf</tissue>
    </source>
</reference>
<dbReference type="AlphaFoldDB" id="A0A7J7NJS2"/>
<comment type="caution">
    <text evidence="3">The sequence shown here is derived from an EMBL/GenBank/DDBJ whole genome shotgun (WGS) entry which is preliminary data.</text>
</comment>
<accession>A0A7J7NJS2</accession>
<comment type="pathway">
    <text evidence="1">Protein modification; protein ubiquitination.</text>
</comment>
<feature type="domain" description="BTB" evidence="2">
    <location>
        <begin position="1"/>
        <end position="62"/>
    </location>
</feature>
<evidence type="ECO:0000313" key="3">
    <source>
        <dbReference type="EMBL" id="KAF6167479.1"/>
    </source>
</evidence>
<dbReference type="Pfam" id="PF04765">
    <property type="entry name" value="TOD1_MUCI70"/>
    <property type="match status" value="1"/>
</dbReference>